<dbReference type="InterPro" id="IPR038377">
    <property type="entry name" value="Na/Glc_symporter_sf"/>
</dbReference>
<dbReference type="GO" id="GO:0022857">
    <property type="term" value="F:transmembrane transporter activity"/>
    <property type="evidence" value="ECO:0007669"/>
    <property type="project" value="InterPro"/>
</dbReference>
<dbReference type="PANTHER" id="PTHR43047:SF9">
    <property type="entry name" value="HISTIDINE KINASE"/>
    <property type="match status" value="1"/>
</dbReference>
<feature type="transmembrane region" description="Helical" evidence="13">
    <location>
        <begin position="183"/>
        <end position="212"/>
    </location>
</feature>
<accession>T0KIW0</accession>
<dbReference type="Pfam" id="PF12860">
    <property type="entry name" value="PAS_7"/>
    <property type="match status" value="1"/>
</dbReference>
<dbReference type="SUPFAM" id="SSF52172">
    <property type="entry name" value="CheY-like"/>
    <property type="match status" value="1"/>
</dbReference>
<dbReference type="Gene3D" id="3.30.450.20">
    <property type="entry name" value="PAS domain"/>
    <property type="match status" value="1"/>
</dbReference>
<feature type="transmembrane region" description="Helical" evidence="13">
    <location>
        <begin position="36"/>
        <end position="57"/>
    </location>
</feature>
<dbReference type="InterPro" id="IPR000014">
    <property type="entry name" value="PAS"/>
</dbReference>
<gene>
    <name evidence="16" type="ORF">M529_05335</name>
</gene>
<evidence type="ECO:0000259" key="15">
    <source>
        <dbReference type="PROSITE" id="PS50110"/>
    </source>
</evidence>
<dbReference type="RefSeq" id="WP_021317005.1">
    <property type="nucleotide sequence ID" value="NZ_AUWY01000047.1"/>
</dbReference>
<comment type="caution">
    <text evidence="16">The sequence shown here is derived from an EMBL/GenBank/DDBJ whole genome shotgun (WGS) entry which is preliminary data.</text>
</comment>
<feature type="transmembrane region" description="Helical" evidence="13">
    <location>
        <begin position="317"/>
        <end position="347"/>
    </location>
</feature>
<dbReference type="STRING" id="1346791.M529_05335"/>
<dbReference type="Pfam" id="PF02518">
    <property type="entry name" value="HATPase_c"/>
    <property type="match status" value="1"/>
</dbReference>
<keyword evidence="7 13" id="KW-0812">Transmembrane</keyword>
<dbReference type="PRINTS" id="PR00344">
    <property type="entry name" value="BCTRLSENSOR"/>
</dbReference>
<dbReference type="SUPFAM" id="SSF55874">
    <property type="entry name" value="ATPase domain of HSP90 chaperone/DNA topoisomerase II/histidine kinase"/>
    <property type="match status" value="1"/>
</dbReference>
<dbReference type="Gene3D" id="1.10.287.130">
    <property type="match status" value="1"/>
</dbReference>
<feature type="transmembrane region" description="Helical" evidence="13">
    <location>
        <begin position="6"/>
        <end position="24"/>
    </location>
</feature>
<feature type="transmembrane region" description="Helical" evidence="13">
    <location>
        <begin position="368"/>
        <end position="391"/>
    </location>
</feature>
<feature type="modified residue" description="4-aspartylphosphate" evidence="11">
    <location>
        <position position="1042"/>
    </location>
</feature>
<comment type="catalytic activity">
    <reaction evidence="1">
        <text>ATP + protein L-histidine = ADP + protein N-phospho-L-histidine.</text>
        <dbReference type="EC" id="2.7.13.3"/>
    </reaction>
</comment>
<dbReference type="InterPro" id="IPR003661">
    <property type="entry name" value="HisK_dim/P_dom"/>
</dbReference>
<dbReference type="Proteomes" id="UP000015523">
    <property type="component" value="Unassembled WGS sequence"/>
</dbReference>
<keyword evidence="6" id="KW-0808">Transferase</keyword>
<dbReference type="InterPro" id="IPR036890">
    <property type="entry name" value="HATPase_C_sf"/>
</dbReference>
<dbReference type="InterPro" id="IPR005467">
    <property type="entry name" value="His_kinase_dom"/>
</dbReference>
<reference evidence="16 17" key="1">
    <citation type="journal article" date="2013" name="Genome Announc.">
        <title>Draft Genome Sequence of Sphingobium ummariense Strain RL-3, a Hexachlorocyclohexane-Degrading Bacterium.</title>
        <authorList>
            <person name="Kohli P."/>
            <person name="Dua A."/>
            <person name="Sangwan N."/>
            <person name="Oldach P."/>
            <person name="Khurana J.P."/>
            <person name="Lal R."/>
        </authorList>
    </citation>
    <scope>NUCLEOTIDE SEQUENCE [LARGE SCALE GENOMIC DNA]</scope>
    <source>
        <strain evidence="16 17">RL-3</strain>
    </source>
</reference>
<evidence type="ECO:0000256" key="9">
    <source>
        <dbReference type="ARBA" id="ARBA00022989"/>
    </source>
</evidence>
<keyword evidence="12" id="KW-0175">Coiled coil</keyword>
<keyword evidence="9 13" id="KW-1133">Transmembrane helix</keyword>
<dbReference type="eggNOG" id="COG0591">
    <property type="taxonomic scope" value="Bacteria"/>
</dbReference>
<evidence type="ECO:0000313" key="16">
    <source>
        <dbReference type="EMBL" id="EQB33218.1"/>
    </source>
</evidence>
<evidence type="ECO:0000256" key="11">
    <source>
        <dbReference type="PROSITE-ProRule" id="PRU00169"/>
    </source>
</evidence>
<dbReference type="PROSITE" id="PS50110">
    <property type="entry name" value="RESPONSE_REGULATORY"/>
    <property type="match status" value="1"/>
</dbReference>
<feature type="transmembrane region" description="Helical" evidence="13">
    <location>
        <begin position="474"/>
        <end position="497"/>
    </location>
</feature>
<dbReference type="InterPro" id="IPR001734">
    <property type="entry name" value="Na/solute_symporter"/>
</dbReference>
<evidence type="ECO:0000256" key="2">
    <source>
        <dbReference type="ARBA" id="ARBA00004141"/>
    </source>
</evidence>
<dbReference type="Pfam" id="PF00512">
    <property type="entry name" value="HisKA"/>
    <property type="match status" value="1"/>
</dbReference>
<dbReference type="PANTHER" id="PTHR43047">
    <property type="entry name" value="TWO-COMPONENT HISTIDINE PROTEIN KINASE"/>
    <property type="match status" value="1"/>
</dbReference>
<dbReference type="SMART" id="SM00448">
    <property type="entry name" value="REC"/>
    <property type="match status" value="1"/>
</dbReference>
<dbReference type="Gene3D" id="3.40.50.2300">
    <property type="match status" value="1"/>
</dbReference>
<dbReference type="CDD" id="cd00082">
    <property type="entry name" value="HisKA"/>
    <property type="match status" value="1"/>
</dbReference>
<dbReference type="EC" id="2.7.13.3" evidence="4"/>
<keyword evidence="10 13" id="KW-0472">Membrane</keyword>
<dbReference type="Gene3D" id="3.30.565.10">
    <property type="entry name" value="Histidine kinase-like ATPase, C-terminal domain"/>
    <property type="match status" value="1"/>
</dbReference>
<keyword evidence="5 11" id="KW-0597">Phosphoprotein</keyword>
<evidence type="ECO:0000256" key="8">
    <source>
        <dbReference type="ARBA" id="ARBA00022777"/>
    </source>
</evidence>
<dbReference type="SUPFAM" id="SSF55785">
    <property type="entry name" value="PYP-like sensor domain (PAS domain)"/>
    <property type="match status" value="1"/>
</dbReference>
<dbReference type="InterPro" id="IPR035965">
    <property type="entry name" value="PAS-like_dom_sf"/>
</dbReference>
<dbReference type="GO" id="GO:0000155">
    <property type="term" value="F:phosphorelay sensor kinase activity"/>
    <property type="evidence" value="ECO:0007669"/>
    <property type="project" value="InterPro"/>
</dbReference>
<comment type="subcellular location">
    <subcellularLocation>
        <location evidence="2">Membrane</location>
        <topology evidence="2">Multi-pass membrane protein</topology>
    </subcellularLocation>
</comment>
<feature type="transmembrane region" description="Helical" evidence="13">
    <location>
        <begin position="152"/>
        <end position="171"/>
    </location>
</feature>
<evidence type="ECO:0000313" key="17">
    <source>
        <dbReference type="Proteomes" id="UP000015523"/>
    </source>
</evidence>
<evidence type="ECO:0000256" key="3">
    <source>
        <dbReference type="ARBA" id="ARBA00006434"/>
    </source>
</evidence>
<feature type="transmembrane region" description="Helical" evidence="13">
    <location>
        <begin position="432"/>
        <end position="454"/>
    </location>
</feature>
<dbReference type="CDD" id="cd00130">
    <property type="entry name" value="PAS"/>
    <property type="match status" value="1"/>
</dbReference>
<dbReference type="CDD" id="cd00156">
    <property type="entry name" value="REC"/>
    <property type="match status" value="1"/>
</dbReference>
<evidence type="ECO:0000256" key="6">
    <source>
        <dbReference type="ARBA" id="ARBA00022679"/>
    </source>
</evidence>
<evidence type="ECO:0000256" key="7">
    <source>
        <dbReference type="ARBA" id="ARBA00022692"/>
    </source>
</evidence>
<dbReference type="InterPro" id="IPR001789">
    <property type="entry name" value="Sig_transdc_resp-reg_receiver"/>
</dbReference>
<sequence>MNRIALILIALTYGASMFGGAAWAQRRRAQLERSPFRFYAYALALPVYCTSWTYFGAVGMAAAQGWGYLPIYVGPMLLFLLGGPFLMRLTAAVHAEGATSISDFIGSRFQKSRGVGALVTLLALLGTIPYLALQLRSVGISYALVSGTGAVIPPILCVAAGLALFAILFGTRVFDAAARNEGVLFAVAAESVVKLLALCGIALFAILLFVQAPGAQQAAGLAALARTFRPTALGIDFPVVTLISVMAILCLPRQFYIGVMEARAPADIVRVRWTFILYLLLTVLAVVPITLTGLALLPDGAQPDFFVLALPMDAGAGWLALLVFLGGLSAAVAMAVTETIALSTMVSNDLIAPFLLRSQSEGANFGRILLLVRRATIVLLMGSAVAYAAFIPGDAQLASVGLIAFVAMAQSAPALVMAVLRPNNDAAAAKAGLSVGLILWLYTLFLPGVGGHLLPGTLENTLFDPHALLGIGGMSAITHGALWSLGGNMVAFGVVAARRIDRRDLSLRISRQRGIVQIDHRGALAEMVERFVGPEAVAEALGDGDPSAPIDRASARTAERLIASVVGASSARAIMASALSGASLGIEDVTQLLDASGQSLHFSQGLLAATLENIDPGVSVADRNLRLIAWNSRYLELFAYPPGMVRVGAPIADLIRFNAERGECGPGEVEGHVERRLHHMHSGHAHSFERHRADGRVIKTVGGPMPDGGYVMCFTDITAEAVAREALERARAELERRVAERTAELSEANRKLALAITDKTRFLAAASHDLLQPLHAARLFCASLQRDISDQGRVKLERVDRAIEAANDLLRALLDISKLDAGGIEPHPTHFSLRLLLAELVDGFEPLASERGLSLRLGPGDAAVFLDRTLLRSILQNFLSNAIRYTRRGGVLIGIRKRGAMVRIEVYDSGIGIPPESQERIFREFERLESEGEHGVGLGLAIVERSAPLVGGEVDLRSEPGRGSRFAITVPAAARPAAATEVPAARITDPVRGQRLLVVDDDPMIREAMAAFLTDRGHRPLVLPGAVEALACRESFDAALIDFHLGTDDGIDLITAMRAVRPSLRAALITADRSPAMLERAAQHGIAVLSKPLAAPALDEWLARGTAKQEGSVLKAQA</sequence>
<comment type="similarity">
    <text evidence="3">Belongs to the sodium:solute symporter (SSF) (TC 2.A.21) family.</text>
</comment>
<dbReference type="SUPFAM" id="SSF47384">
    <property type="entry name" value="Homodimeric domain of signal transducing histidine kinase"/>
    <property type="match status" value="1"/>
</dbReference>
<feature type="coiled-coil region" evidence="12">
    <location>
        <begin position="717"/>
        <end position="751"/>
    </location>
</feature>
<dbReference type="FunFam" id="3.30.565.10:FF:000049">
    <property type="entry name" value="Two-component sensor histidine kinase"/>
    <property type="match status" value="1"/>
</dbReference>
<evidence type="ECO:0000256" key="10">
    <source>
        <dbReference type="ARBA" id="ARBA00023136"/>
    </source>
</evidence>
<evidence type="ECO:0000256" key="4">
    <source>
        <dbReference type="ARBA" id="ARBA00012438"/>
    </source>
</evidence>
<dbReference type="InterPro" id="IPR011006">
    <property type="entry name" value="CheY-like_superfamily"/>
</dbReference>
<evidence type="ECO:0000259" key="14">
    <source>
        <dbReference type="PROSITE" id="PS50109"/>
    </source>
</evidence>
<keyword evidence="17" id="KW-1185">Reference proteome</keyword>
<dbReference type="EMBL" id="AUWY01000047">
    <property type="protein sequence ID" value="EQB33218.1"/>
    <property type="molecule type" value="Genomic_DNA"/>
</dbReference>
<keyword evidence="8" id="KW-0418">Kinase</keyword>
<dbReference type="AlphaFoldDB" id="T0KIW0"/>
<feature type="domain" description="Histidine kinase" evidence="14">
    <location>
        <begin position="765"/>
        <end position="974"/>
    </location>
</feature>
<evidence type="ECO:0000256" key="13">
    <source>
        <dbReference type="SAM" id="Phobius"/>
    </source>
</evidence>
<dbReference type="Gene3D" id="1.20.1730.10">
    <property type="entry name" value="Sodium/glucose cotransporter"/>
    <property type="match status" value="1"/>
</dbReference>
<feature type="transmembrane region" description="Helical" evidence="13">
    <location>
        <begin position="273"/>
        <end position="297"/>
    </location>
</feature>
<dbReference type="GO" id="GO:0005886">
    <property type="term" value="C:plasma membrane"/>
    <property type="evidence" value="ECO:0007669"/>
    <property type="project" value="TreeGrafter"/>
</dbReference>
<feature type="transmembrane region" description="Helical" evidence="13">
    <location>
        <begin position="232"/>
        <end position="252"/>
    </location>
</feature>
<dbReference type="InterPro" id="IPR004358">
    <property type="entry name" value="Sig_transdc_His_kin-like_C"/>
</dbReference>
<dbReference type="InterPro" id="IPR036097">
    <property type="entry name" value="HisK_dim/P_sf"/>
</dbReference>
<dbReference type="SMART" id="SM00388">
    <property type="entry name" value="HisKA"/>
    <property type="match status" value="1"/>
</dbReference>
<organism evidence="16 17">
    <name type="scientific">Sphingobium ummariense RL-3</name>
    <dbReference type="NCBI Taxonomy" id="1346791"/>
    <lineage>
        <taxon>Bacteria</taxon>
        <taxon>Pseudomonadati</taxon>
        <taxon>Pseudomonadota</taxon>
        <taxon>Alphaproteobacteria</taxon>
        <taxon>Sphingomonadales</taxon>
        <taxon>Sphingomonadaceae</taxon>
        <taxon>Sphingobium</taxon>
    </lineage>
</organism>
<dbReference type="GO" id="GO:0009927">
    <property type="term" value="F:histidine phosphotransfer kinase activity"/>
    <property type="evidence" value="ECO:0007669"/>
    <property type="project" value="TreeGrafter"/>
</dbReference>
<feature type="transmembrane region" description="Helical" evidence="13">
    <location>
        <begin position="69"/>
        <end position="93"/>
    </location>
</feature>
<protein>
    <recommendedName>
        <fullName evidence="4">histidine kinase</fullName>
        <ecNumber evidence="4">2.7.13.3</ecNumber>
    </recommendedName>
</protein>
<dbReference type="PROSITE" id="PS50283">
    <property type="entry name" value="NA_SOLUT_SYMP_3"/>
    <property type="match status" value="1"/>
</dbReference>
<dbReference type="PROSITE" id="PS50109">
    <property type="entry name" value="HIS_KIN"/>
    <property type="match status" value="1"/>
</dbReference>
<evidence type="ECO:0000256" key="12">
    <source>
        <dbReference type="SAM" id="Coils"/>
    </source>
</evidence>
<evidence type="ECO:0000256" key="1">
    <source>
        <dbReference type="ARBA" id="ARBA00000085"/>
    </source>
</evidence>
<dbReference type="Pfam" id="PF00072">
    <property type="entry name" value="Response_reg"/>
    <property type="match status" value="1"/>
</dbReference>
<dbReference type="PATRIC" id="fig|1346791.3.peg.1026"/>
<feature type="domain" description="Response regulatory" evidence="15">
    <location>
        <begin position="995"/>
        <end position="1106"/>
    </location>
</feature>
<proteinExistence type="inferred from homology"/>
<feature type="transmembrane region" description="Helical" evidence="13">
    <location>
        <begin position="114"/>
        <end position="132"/>
    </location>
</feature>
<dbReference type="InterPro" id="IPR003594">
    <property type="entry name" value="HATPase_dom"/>
</dbReference>
<feature type="transmembrane region" description="Helical" evidence="13">
    <location>
        <begin position="397"/>
        <end position="420"/>
    </location>
</feature>
<evidence type="ECO:0000256" key="5">
    <source>
        <dbReference type="ARBA" id="ARBA00022553"/>
    </source>
</evidence>
<dbReference type="SMART" id="SM00387">
    <property type="entry name" value="HATPase_c"/>
    <property type="match status" value="1"/>
</dbReference>
<dbReference type="eggNOG" id="COG4251">
    <property type="taxonomic scope" value="Bacteria"/>
</dbReference>
<name>T0KIW0_9SPHN</name>